<keyword evidence="1" id="KW-1133">Transmembrane helix</keyword>
<keyword evidence="1" id="KW-0812">Transmembrane</keyword>
<accession>A0AAV5VUP6</accession>
<gene>
    <name evidence="2" type="ORF">PFISCL1PPCAC_14537</name>
</gene>
<feature type="non-terminal residue" evidence="2">
    <location>
        <position position="173"/>
    </location>
</feature>
<feature type="non-terminal residue" evidence="2">
    <location>
        <position position="1"/>
    </location>
</feature>
<dbReference type="EMBL" id="BTSY01000004">
    <property type="protein sequence ID" value="GMT23240.1"/>
    <property type="molecule type" value="Genomic_DNA"/>
</dbReference>
<feature type="transmembrane region" description="Helical" evidence="1">
    <location>
        <begin position="139"/>
        <end position="165"/>
    </location>
</feature>
<sequence length="173" mass="20147">IFQFSSLPDIPYHEEENVETLVQLMCANAEKIVVSMYSVEFLEFAQATKPDGCNIQRWVFIEFTQTDYSYRYFNADFYYFLFPKTIGRKLREQISFVSLSLFQPDQQSSFFLRRSLDIRSFSALSPSDSSSVSWSPLSFYSIGIILLICSSLLFVSLLILILEWAHHKIVVTR</sequence>
<protein>
    <submittedName>
        <fullName evidence="2">Uncharacterized protein</fullName>
    </submittedName>
</protein>
<comment type="caution">
    <text evidence="2">The sequence shown here is derived from an EMBL/GenBank/DDBJ whole genome shotgun (WGS) entry which is preliminary data.</text>
</comment>
<dbReference type="AlphaFoldDB" id="A0AAV5VUP6"/>
<evidence type="ECO:0000313" key="2">
    <source>
        <dbReference type="EMBL" id="GMT23240.1"/>
    </source>
</evidence>
<dbReference type="Proteomes" id="UP001432322">
    <property type="component" value="Unassembled WGS sequence"/>
</dbReference>
<evidence type="ECO:0000313" key="3">
    <source>
        <dbReference type="Proteomes" id="UP001432322"/>
    </source>
</evidence>
<organism evidence="2 3">
    <name type="scientific">Pristionchus fissidentatus</name>
    <dbReference type="NCBI Taxonomy" id="1538716"/>
    <lineage>
        <taxon>Eukaryota</taxon>
        <taxon>Metazoa</taxon>
        <taxon>Ecdysozoa</taxon>
        <taxon>Nematoda</taxon>
        <taxon>Chromadorea</taxon>
        <taxon>Rhabditida</taxon>
        <taxon>Rhabditina</taxon>
        <taxon>Diplogasteromorpha</taxon>
        <taxon>Diplogasteroidea</taxon>
        <taxon>Neodiplogasteridae</taxon>
        <taxon>Pristionchus</taxon>
    </lineage>
</organism>
<proteinExistence type="predicted"/>
<name>A0AAV5VUP6_9BILA</name>
<keyword evidence="1" id="KW-0472">Membrane</keyword>
<reference evidence="2" key="1">
    <citation type="submission" date="2023-10" db="EMBL/GenBank/DDBJ databases">
        <title>Genome assembly of Pristionchus species.</title>
        <authorList>
            <person name="Yoshida K."/>
            <person name="Sommer R.J."/>
        </authorList>
    </citation>
    <scope>NUCLEOTIDE SEQUENCE</scope>
    <source>
        <strain evidence="2">RS5133</strain>
    </source>
</reference>
<keyword evidence="3" id="KW-1185">Reference proteome</keyword>
<evidence type="ECO:0000256" key="1">
    <source>
        <dbReference type="SAM" id="Phobius"/>
    </source>
</evidence>